<gene>
    <name evidence="4" type="ORF">IWQ60_008100</name>
</gene>
<dbReference type="SUPFAM" id="SSF57667">
    <property type="entry name" value="beta-beta-alpha zinc fingers"/>
    <property type="match status" value="1"/>
</dbReference>
<evidence type="ECO:0000313" key="5">
    <source>
        <dbReference type="Proteomes" id="UP001150569"/>
    </source>
</evidence>
<proteinExistence type="predicted"/>
<keyword evidence="1" id="KW-0863">Zinc-finger</keyword>
<protein>
    <recommendedName>
        <fullName evidence="3">C2H2-type domain-containing protein</fullName>
    </recommendedName>
</protein>
<accession>A0A9W7ZTT1</accession>
<evidence type="ECO:0000256" key="1">
    <source>
        <dbReference type="PROSITE-ProRule" id="PRU00042"/>
    </source>
</evidence>
<dbReference type="PROSITE" id="PS00028">
    <property type="entry name" value="ZINC_FINGER_C2H2_1"/>
    <property type="match status" value="1"/>
</dbReference>
<dbReference type="AlphaFoldDB" id="A0A9W7ZTT1"/>
<dbReference type="InterPro" id="IPR013087">
    <property type="entry name" value="Znf_C2H2_type"/>
</dbReference>
<evidence type="ECO:0000259" key="3">
    <source>
        <dbReference type="PROSITE" id="PS50157"/>
    </source>
</evidence>
<keyword evidence="5" id="KW-1185">Reference proteome</keyword>
<keyword evidence="1" id="KW-0479">Metal-binding</keyword>
<dbReference type="EMBL" id="JANBPT010000583">
    <property type="protein sequence ID" value="KAJ1916454.1"/>
    <property type="molecule type" value="Genomic_DNA"/>
</dbReference>
<dbReference type="Proteomes" id="UP001150569">
    <property type="component" value="Unassembled WGS sequence"/>
</dbReference>
<keyword evidence="1" id="KW-0862">Zinc</keyword>
<feature type="compositionally biased region" description="Polar residues" evidence="2">
    <location>
        <begin position="65"/>
        <end position="84"/>
    </location>
</feature>
<sequence>MTSSLPPETQRAALALPLQWPSPALPNVLGKSVLPLPEACRDYVRKAYTRRANLVGASPVRPRTTFDTSPSSGRTSYHDSTTPSPQRPYAPTMVTSPSPGRSEGIYRCEPCRKSFVQEQTYLTHTKTSKHVQAVAQLNRNGPSKDSKGSAKSYTDLSDIAYDAIQTLKHLDKLRETAPEQVPTVLWNVSRVLWEHGCIRDAYIGLSHLAAAVTATVADPTVRALGCSARRALFAISVIFGQSAGPNNDDVHGYLCTEFGIDLQRILNKERVSKVESCA</sequence>
<feature type="region of interest" description="Disordered" evidence="2">
    <location>
        <begin position="55"/>
        <end position="101"/>
    </location>
</feature>
<reference evidence="4" key="1">
    <citation type="submission" date="2022-07" db="EMBL/GenBank/DDBJ databases">
        <title>Phylogenomic reconstructions and comparative analyses of Kickxellomycotina fungi.</title>
        <authorList>
            <person name="Reynolds N.K."/>
            <person name="Stajich J.E."/>
            <person name="Barry K."/>
            <person name="Grigoriev I.V."/>
            <person name="Crous P."/>
            <person name="Smith M.E."/>
        </authorList>
    </citation>
    <scope>NUCLEOTIDE SEQUENCE</scope>
    <source>
        <strain evidence="4">RSA 861</strain>
    </source>
</reference>
<organism evidence="4 5">
    <name type="scientific">Tieghemiomyces parasiticus</name>
    <dbReference type="NCBI Taxonomy" id="78921"/>
    <lineage>
        <taxon>Eukaryota</taxon>
        <taxon>Fungi</taxon>
        <taxon>Fungi incertae sedis</taxon>
        <taxon>Zoopagomycota</taxon>
        <taxon>Kickxellomycotina</taxon>
        <taxon>Dimargaritomycetes</taxon>
        <taxon>Dimargaritales</taxon>
        <taxon>Dimargaritaceae</taxon>
        <taxon>Tieghemiomyces</taxon>
    </lineage>
</organism>
<feature type="domain" description="C2H2-type" evidence="3">
    <location>
        <begin position="106"/>
        <end position="130"/>
    </location>
</feature>
<name>A0A9W7ZTT1_9FUNG</name>
<dbReference type="Gene3D" id="3.30.160.60">
    <property type="entry name" value="Classic Zinc Finger"/>
    <property type="match status" value="1"/>
</dbReference>
<evidence type="ECO:0000313" key="4">
    <source>
        <dbReference type="EMBL" id="KAJ1916454.1"/>
    </source>
</evidence>
<dbReference type="PROSITE" id="PS50157">
    <property type="entry name" value="ZINC_FINGER_C2H2_2"/>
    <property type="match status" value="1"/>
</dbReference>
<dbReference type="InterPro" id="IPR036236">
    <property type="entry name" value="Znf_C2H2_sf"/>
</dbReference>
<evidence type="ECO:0000256" key="2">
    <source>
        <dbReference type="SAM" id="MobiDB-lite"/>
    </source>
</evidence>
<dbReference type="GO" id="GO:0008270">
    <property type="term" value="F:zinc ion binding"/>
    <property type="evidence" value="ECO:0007669"/>
    <property type="project" value="UniProtKB-KW"/>
</dbReference>
<comment type="caution">
    <text evidence="4">The sequence shown here is derived from an EMBL/GenBank/DDBJ whole genome shotgun (WGS) entry which is preliminary data.</text>
</comment>